<dbReference type="InterPro" id="IPR050171">
    <property type="entry name" value="MFS_Transporters"/>
</dbReference>
<comment type="caution">
    <text evidence="9">The sequence shown here is derived from an EMBL/GenBank/DDBJ whole genome shotgun (WGS) entry which is preliminary data.</text>
</comment>
<keyword evidence="6 7" id="KW-0472">Membrane</keyword>
<comment type="subcellular location">
    <subcellularLocation>
        <location evidence="1">Cell membrane</location>
        <topology evidence="1">Multi-pass membrane protein</topology>
    </subcellularLocation>
</comment>
<dbReference type="GO" id="GO:0005886">
    <property type="term" value="C:plasma membrane"/>
    <property type="evidence" value="ECO:0007669"/>
    <property type="project" value="UniProtKB-SubCell"/>
</dbReference>
<feature type="transmembrane region" description="Helical" evidence="7">
    <location>
        <begin position="318"/>
        <end position="345"/>
    </location>
</feature>
<dbReference type="EMBL" id="JAHHHV010000026">
    <property type="protein sequence ID" value="MBW4464964.1"/>
    <property type="molecule type" value="Genomic_DNA"/>
</dbReference>
<gene>
    <name evidence="9" type="ORF">KME07_05930</name>
</gene>
<feature type="transmembrane region" description="Helical" evidence="7">
    <location>
        <begin position="389"/>
        <end position="407"/>
    </location>
</feature>
<evidence type="ECO:0000256" key="7">
    <source>
        <dbReference type="SAM" id="Phobius"/>
    </source>
</evidence>
<dbReference type="PANTHER" id="PTHR23517:SF2">
    <property type="entry name" value="MULTIDRUG RESISTANCE PROTEIN MDTH"/>
    <property type="match status" value="1"/>
</dbReference>
<feature type="domain" description="Major facilitator superfamily (MFS) profile" evidence="8">
    <location>
        <begin position="17"/>
        <end position="411"/>
    </location>
</feature>
<dbReference type="PROSITE" id="PS50850">
    <property type="entry name" value="MFS"/>
    <property type="match status" value="1"/>
</dbReference>
<evidence type="ECO:0000256" key="6">
    <source>
        <dbReference type="ARBA" id="ARBA00023136"/>
    </source>
</evidence>
<reference evidence="9" key="1">
    <citation type="submission" date="2021-05" db="EMBL/GenBank/DDBJ databases">
        <authorList>
            <person name="Pietrasiak N."/>
            <person name="Ward R."/>
            <person name="Stajich J.E."/>
            <person name="Kurbessoian T."/>
        </authorList>
    </citation>
    <scope>NUCLEOTIDE SEQUENCE</scope>
    <source>
        <strain evidence="9">GSE-TBD4-15B</strain>
    </source>
</reference>
<keyword evidence="5 7" id="KW-1133">Transmembrane helix</keyword>
<dbReference type="InterPro" id="IPR036259">
    <property type="entry name" value="MFS_trans_sf"/>
</dbReference>
<feature type="transmembrane region" description="Helical" evidence="7">
    <location>
        <begin position="293"/>
        <end position="312"/>
    </location>
</feature>
<protein>
    <submittedName>
        <fullName evidence="9">MFS transporter</fullName>
    </submittedName>
</protein>
<keyword evidence="3" id="KW-1003">Cell membrane</keyword>
<evidence type="ECO:0000313" key="9">
    <source>
        <dbReference type="EMBL" id="MBW4464964.1"/>
    </source>
</evidence>
<dbReference type="Gene3D" id="1.20.1250.20">
    <property type="entry name" value="MFS general substrate transporter like domains"/>
    <property type="match status" value="1"/>
</dbReference>
<feature type="transmembrane region" description="Helical" evidence="7">
    <location>
        <begin position="262"/>
        <end position="281"/>
    </location>
</feature>
<feature type="transmembrane region" description="Helical" evidence="7">
    <location>
        <begin position="86"/>
        <end position="104"/>
    </location>
</feature>
<evidence type="ECO:0000313" key="10">
    <source>
        <dbReference type="Proteomes" id="UP000707356"/>
    </source>
</evidence>
<evidence type="ECO:0000256" key="4">
    <source>
        <dbReference type="ARBA" id="ARBA00022692"/>
    </source>
</evidence>
<organism evidence="9 10">
    <name type="scientific">Pegethrix bostrychoides GSE-TBD4-15B</name>
    <dbReference type="NCBI Taxonomy" id="2839662"/>
    <lineage>
        <taxon>Bacteria</taxon>
        <taxon>Bacillati</taxon>
        <taxon>Cyanobacteriota</taxon>
        <taxon>Cyanophyceae</taxon>
        <taxon>Oculatellales</taxon>
        <taxon>Oculatellaceae</taxon>
        <taxon>Pegethrix</taxon>
    </lineage>
</organism>
<dbReference type="InterPro" id="IPR011701">
    <property type="entry name" value="MFS"/>
</dbReference>
<feature type="transmembrane region" description="Helical" evidence="7">
    <location>
        <begin position="220"/>
        <end position="242"/>
    </location>
</feature>
<evidence type="ECO:0000259" key="8">
    <source>
        <dbReference type="PROSITE" id="PS50850"/>
    </source>
</evidence>
<reference evidence="9" key="2">
    <citation type="journal article" date="2022" name="Microbiol. Resour. Announc.">
        <title>Metagenome Sequencing to Explore Phylogenomics of Terrestrial Cyanobacteria.</title>
        <authorList>
            <person name="Ward R.D."/>
            <person name="Stajich J.E."/>
            <person name="Johansen J.R."/>
            <person name="Huntemann M."/>
            <person name="Clum A."/>
            <person name="Foster B."/>
            <person name="Foster B."/>
            <person name="Roux S."/>
            <person name="Palaniappan K."/>
            <person name="Varghese N."/>
            <person name="Mukherjee S."/>
            <person name="Reddy T.B.K."/>
            <person name="Daum C."/>
            <person name="Copeland A."/>
            <person name="Chen I.A."/>
            <person name="Ivanova N.N."/>
            <person name="Kyrpides N.C."/>
            <person name="Shapiro N."/>
            <person name="Eloe-Fadrosh E.A."/>
            <person name="Pietrasiak N."/>
        </authorList>
    </citation>
    <scope>NUCLEOTIDE SEQUENCE</scope>
    <source>
        <strain evidence="9">GSE-TBD4-15B</strain>
    </source>
</reference>
<proteinExistence type="predicted"/>
<dbReference type="Proteomes" id="UP000707356">
    <property type="component" value="Unassembled WGS sequence"/>
</dbReference>
<dbReference type="Pfam" id="PF07690">
    <property type="entry name" value="MFS_1"/>
    <property type="match status" value="2"/>
</dbReference>
<keyword evidence="2" id="KW-0813">Transport</keyword>
<name>A0A951PA81_9CYAN</name>
<evidence type="ECO:0000256" key="5">
    <source>
        <dbReference type="ARBA" id="ARBA00022989"/>
    </source>
</evidence>
<keyword evidence="4 7" id="KW-0812">Transmembrane</keyword>
<dbReference type="AlphaFoldDB" id="A0A951PA81"/>
<evidence type="ECO:0000256" key="3">
    <source>
        <dbReference type="ARBA" id="ARBA00022475"/>
    </source>
</evidence>
<feature type="transmembrane region" description="Helical" evidence="7">
    <location>
        <begin position="150"/>
        <end position="169"/>
    </location>
</feature>
<dbReference type="InterPro" id="IPR020846">
    <property type="entry name" value="MFS_dom"/>
</dbReference>
<evidence type="ECO:0000256" key="1">
    <source>
        <dbReference type="ARBA" id="ARBA00004651"/>
    </source>
</evidence>
<evidence type="ECO:0000256" key="2">
    <source>
        <dbReference type="ARBA" id="ARBA00022448"/>
    </source>
</evidence>
<feature type="transmembrane region" description="Helical" evidence="7">
    <location>
        <begin position="110"/>
        <end position="127"/>
    </location>
</feature>
<dbReference type="GO" id="GO:0022857">
    <property type="term" value="F:transmembrane transporter activity"/>
    <property type="evidence" value="ECO:0007669"/>
    <property type="project" value="InterPro"/>
</dbReference>
<dbReference type="SUPFAM" id="SSF103473">
    <property type="entry name" value="MFS general substrate transporter"/>
    <property type="match status" value="1"/>
</dbReference>
<accession>A0A951PA81</accession>
<sequence length="418" mass="45096">MKLTNRLVAWLPQIEGRLWILMFGRLLLQIGTGFVLFYAAVFFVNEVGLSPAQVGFGIGSESISGVVGRVLGGSLADDPRWGRRKILLIAAAVSVLADLVLLFSNSFPTFLLGNLLMGLGIGLYWPATEAVVADLTQADNRNEAFALNRLCDNVGLGLGIVLGGLLVAVTGSYRAMYAIDGISFLVFFGVIYRAIPETLNPAQQQGNLLKGWGLALRDRALLIFAVANILFTTYLSLLNTALPLYLTRFVSAEPELTFPPARLSLLFAWYIGLCILTQIPMVRALRRLRHTQALMLSALSWALGFGLIWLTGSASNAHLLWAGLALTVAALATVAYTPSASALVIDLAPESRRGIYLSINSLCWAVGYFIGPTAGGWAMGESRGVADGFWVGAALSVGLVLLILQVLQRELWRLGQRV</sequence>
<feature type="transmembrane region" description="Helical" evidence="7">
    <location>
        <begin position="357"/>
        <end position="377"/>
    </location>
</feature>
<feature type="transmembrane region" description="Helical" evidence="7">
    <location>
        <begin position="20"/>
        <end position="44"/>
    </location>
</feature>
<dbReference type="PANTHER" id="PTHR23517">
    <property type="entry name" value="RESISTANCE PROTEIN MDTM, PUTATIVE-RELATED-RELATED"/>
    <property type="match status" value="1"/>
</dbReference>